<dbReference type="GO" id="GO:0022857">
    <property type="term" value="F:transmembrane transporter activity"/>
    <property type="evidence" value="ECO:0007669"/>
    <property type="project" value="TreeGrafter"/>
</dbReference>
<feature type="transmembrane region" description="Helical" evidence="7">
    <location>
        <begin position="734"/>
        <end position="759"/>
    </location>
</feature>
<evidence type="ECO:0000256" key="5">
    <source>
        <dbReference type="ARBA" id="ARBA00023136"/>
    </source>
</evidence>
<dbReference type="GO" id="GO:0005886">
    <property type="term" value="C:plasma membrane"/>
    <property type="evidence" value="ECO:0007669"/>
    <property type="project" value="UniProtKB-SubCell"/>
</dbReference>
<protein>
    <submittedName>
        <fullName evidence="10">ABC transporter permease</fullName>
    </submittedName>
</protein>
<dbReference type="InterPro" id="IPR025857">
    <property type="entry name" value="MacB_PCD"/>
</dbReference>
<dbReference type="Pfam" id="PF02687">
    <property type="entry name" value="FtsX"/>
    <property type="match status" value="2"/>
</dbReference>
<evidence type="ECO:0000313" key="11">
    <source>
        <dbReference type="Proteomes" id="UP000823912"/>
    </source>
</evidence>
<dbReference type="PANTHER" id="PTHR30572:SF4">
    <property type="entry name" value="ABC TRANSPORTER PERMEASE YTRF"/>
    <property type="match status" value="1"/>
</dbReference>
<comment type="similarity">
    <text evidence="6">Belongs to the ABC-4 integral membrane protein family.</text>
</comment>
<feature type="domain" description="ABC3 transporter permease C-terminal" evidence="8">
    <location>
        <begin position="746"/>
        <end position="861"/>
    </location>
</feature>
<evidence type="ECO:0000256" key="7">
    <source>
        <dbReference type="SAM" id="Phobius"/>
    </source>
</evidence>
<feature type="transmembrane region" description="Helical" evidence="7">
    <location>
        <begin position="360"/>
        <end position="383"/>
    </location>
</feature>
<feature type="transmembrane region" description="Helical" evidence="7">
    <location>
        <begin position="403"/>
        <end position="422"/>
    </location>
</feature>
<feature type="transmembrane region" description="Helical" evidence="7">
    <location>
        <begin position="795"/>
        <end position="817"/>
    </location>
</feature>
<keyword evidence="2" id="KW-1003">Cell membrane</keyword>
<comment type="caution">
    <text evidence="10">The sequence shown here is derived from an EMBL/GenBank/DDBJ whole genome shotgun (WGS) entry which is preliminary data.</text>
</comment>
<reference evidence="10" key="1">
    <citation type="submission" date="2020-10" db="EMBL/GenBank/DDBJ databases">
        <authorList>
            <person name="Gilroy R."/>
        </authorList>
    </citation>
    <scope>NUCLEOTIDE SEQUENCE</scope>
    <source>
        <strain evidence="10">ChiSjej5B23-6657</strain>
    </source>
</reference>
<dbReference type="InterPro" id="IPR003838">
    <property type="entry name" value="ABC3_permease_C"/>
</dbReference>
<dbReference type="PANTHER" id="PTHR30572">
    <property type="entry name" value="MEMBRANE COMPONENT OF TRANSPORTER-RELATED"/>
    <property type="match status" value="1"/>
</dbReference>
<organism evidence="10 11">
    <name type="scientific">Candidatus Pullilachnospira gallistercoris</name>
    <dbReference type="NCBI Taxonomy" id="2840911"/>
    <lineage>
        <taxon>Bacteria</taxon>
        <taxon>Bacillati</taxon>
        <taxon>Bacillota</taxon>
        <taxon>Clostridia</taxon>
        <taxon>Lachnospirales</taxon>
        <taxon>Lachnospiraceae</taxon>
        <taxon>Lachnospiraceae incertae sedis</taxon>
        <taxon>Candidatus Pullilachnospira</taxon>
    </lineage>
</organism>
<gene>
    <name evidence="10" type="ORF">IAA55_01680</name>
</gene>
<evidence type="ECO:0000256" key="4">
    <source>
        <dbReference type="ARBA" id="ARBA00022989"/>
    </source>
</evidence>
<feature type="transmembrane region" description="Helical" evidence="7">
    <location>
        <begin position="481"/>
        <end position="504"/>
    </location>
</feature>
<dbReference type="Proteomes" id="UP000823912">
    <property type="component" value="Unassembled WGS sequence"/>
</dbReference>
<accession>A0A9D1E849</accession>
<dbReference type="AlphaFoldDB" id="A0A9D1E849"/>
<evidence type="ECO:0000256" key="6">
    <source>
        <dbReference type="ARBA" id="ARBA00038076"/>
    </source>
</evidence>
<keyword evidence="4 7" id="KW-1133">Transmembrane helix</keyword>
<keyword evidence="3 7" id="KW-0812">Transmembrane</keyword>
<reference evidence="10" key="2">
    <citation type="journal article" date="2021" name="PeerJ">
        <title>Extensive microbial diversity within the chicken gut microbiome revealed by metagenomics and culture.</title>
        <authorList>
            <person name="Gilroy R."/>
            <person name="Ravi A."/>
            <person name="Getino M."/>
            <person name="Pursley I."/>
            <person name="Horton D.L."/>
            <person name="Alikhan N.F."/>
            <person name="Baker D."/>
            <person name="Gharbi K."/>
            <person name="Hall N."/>
            <person name="Watson M."/>
            <person name="Adriaenssens E.M."/>
            <person name="Foster-Nyarko E."/>
            <person name="Jarju S."/>
            <person name="Secka A."/>
            <person name="Antonio M."/>
            <person name="Oren A."/>
            <person name="Chaudhuri R.R."/>
            <person name="La Ragione R."/>
            <person name="Hildebrand F."/>
            <person name="Pallen M.J."/>
        </authorList>
    </citation>
    <scope>NUCLEOTIDE SEQUENCE</scope>
    <source>
        <strain evidence="10">ChiSjej5B23-6657</strain>
    </source>
</reference>
<evidence type="ECO:0000256" key="1">
    <source>
        <dbReference type="ARBA" id="ARBA00004651"/>
    </source>
</evidence>
<evidence type="ECO:0000259" key="8">
    <source>
        <dbReference type="Pfam" id="PF02687"/>
    </source>
</evidence>
<feature type="transmembrane region" description="Helical" evidence="7">
    <location>
        <begin position="832"/>
        <end position="854"/>
    </location>
</feature>
<proteinExistence type="inferred from homology"/>
<feature type="domain" description="MacB-like periplasmic core" evidence="9">
    <location>
        <begin position="19"/>
        <end position="198"/>
    </location>
</feature>
<dbReference type="Pfam" id="PF12704">
    <property type="entry name" value="MacB_PCD"/>
    <property type="match status" value="1"/>
</dbReference>
<dbReference type="InterPro" id="IPR050250">
    <property type="entry name" value="Macrolide_Exporter_MacB"/>
</dbReference>
<sequence length="871" mass="95910">MRLLNRLTIKGLLLNRKRTIMTVIGIVLATALLSAVTSMAASFRSGMILREKTNSGNYHYAFFNLPEEEAKALTGNREVESSFEAAGVGYAVLEGSQNEGKPYLYLMAMDSEALKESSLHVVEGRAPVREGEIVISRHIQTNGGVRYQVGDELTLTVGRRVSEGYDLDQSTPYAEGEETFVPVFAKTYRVVGIAERMDNVMEDRMAPGYTVVTCFDERDGSVVHPGTVDVFVRLTPEGLRHADETVSRILGIPTEVYQAWKDGSISSEDYEQYVTGTDLENRFHENENLIRYETLNFGNSSLSFVYSMAAIVIVIILFTAVFCISNSFSISITEKMRQYGMLASVGATPRQIRKNVYYEAFLLAAVGIPLGTGSGLLACWVLTNVASSLLESALGTFLRFEISLPALLLSVGLALLTIFLSARTPARRAAKVSPISAIQGLDDIRIRAKEVRVPGVIGRMFGTGGVIAWKNMRRSRKKYRVAAASIALSVMAFVSMASFIRLAFGATDYYLNHLEYKLVYYATIPDDYEKAVAIADREDVTEGSVVRQTLLEVDLEGLPWADEEAEAYFSEDTDTMSIGICSLGDRTYRDYVKELGLTYDEAKDKAILFNSFSLYDEQTGQSRAHRIFRMSAGDVFSGSIYDLTAGGEESGREDVSLALAAVTDTETLGISGTQAVLIVSDEWMDAHANAVFESATAYYDCEDADALQEVMTDEYGIPVDHITNQEQTYEDEQALFTTVSVFCYGFILVIALIGVTNIFNTVTTSMELRSKEFAMLRSVGMTRGEFTRMIALENIFCGAKALVVGLVVGCALSFVIYRSMVGGADVTYQLPLVPMLIAVAAVVLLLALITWYSLKKIAAQNMIETIRQDNI</sequence>
<name>A0A9D1E849_9FIRM</name>
<evidence type="ECO:0000256" key="2">
    <source>
        <dbReference type="ARBA" id="ARBA00022475"/>
    </source>
</evidence>
<keyword evidence="5 7" id="KW-0472">Membrane</keyword>
<dbReference type="EMBL" id="DVHM01000031">
    <property type="protein sequence ID" value="HIR69972.1"/>
    <property type="molecule type" value="Genomic_DNA"/>
</dbReference>
<feature type="transmembrane region" description="Helical" evidence="7">
    <location>
        <begin position="304"/>
        <end position="328"/>
    </location>
</feature>
<feature type="domain" description="ABC3 transporter permease C-terminal" evidence="8">
    <location>
        <begin position="311"/>
        <end position="434"/>
    </location>
</feature>
<evidence type="ECO:0000313" key="10">
    <source>
        <dbReference type="EMBL" id="HIR69972.1"/>
    </source>
</evidence>
<evidence type="ECO:0000256" key="3">
    <source>
        <dbReference type="ARBA" id="ARBA00022692"/>
    </source>
</evidence>
<evidence type="ECO:0000259" key="9">
    <source>
        <dbReference type="Pfam" id="PF12704"/>
    </source>
</evidence>
<comment type="subcellular location">
    <subcellularLocation>
        <location evidence="1">Cell membrane</location>
        <topology evidence="1">Multi-pass membrane protein</topology>
    </subcellularLocation>
</comment>